<protein>
    <recommendedName>
        <fullName evidence="5">Inorganic pyrophosphatase</fullName>
        <ecNumber evidence="5">3.6.1.1</ecNumber>
    </recommendedName>
    <alternativeName>
        <fullName evidence="5">Pyrophosphate phospho-hydrolase</fullName>
        <shortName evidence="5">PPase</shortName>
    </alternativeName>
</protein>
<comment type="cofactor">
    <cofactor evidence="1 5">
        <name>Mg(2+)</name>
        <dbReference type="ChEBI" id="CHEBI:18420"/>
    </cofactor>
</comment>
<feature type="binding site" evidence="5">
    <location>
        <position position="44"/>
    </location>
    <ligand>
        <name>substrate</name>
    </ligand>
</feature>
<dbReference type="GO" id="GO:0006796">
    <property type="term" value="P:phosphate-containing compound metabolic process"/>
    <property type="evidence" value="ECO:0007669"/>
    <property type="project" value="InterPro"/>
</dbReference>
<dbReference type="GO" id="GO:0000287">
    <property type="term" value="F:magnesium ion binding"/>
    <property type="evidence" value="ECO:0007669"/>
    <property type="project" value="UniProtKB-UniRule"/>
</dbReference>
<evidence type="ECO:0000256" key="2">
    <source>
        <dbReference type="ARBA" id="ARBA00022723"/>
    </source>
</evidence>
<dbReference type="CDD" id="cd00412">
    <property type="entry name" value="pyrophosphatase"/>
    <property type="match status" value="1"/>
</dbReference>
<accession>A0A1E5XK68</accession>
<keyword evidence="5" id="KW-0963">Cytoplasm</keyword>
<dbReference type="Gene3D" id="3.90.80.10">
    <property type="entry name" value="Inorganic pyrophosphatase"/>
    <property type="match status" value="1"/>
</dbReference>
<feature type="binding site" evidence="5">
    <location>
        <position position="66"/>
    </location>
    <ligand>
        <name>Mg(2+)</name>
        <dbReference type="ChEBI" id="CHEBI:18420"/>
        <label>1</label>
    </ligand>
</feature>
<dbReference type="PROSITE" id="PS00387">
    <property type="entry name" value="PPASE"/>
    <property type="match status" value="1"/>
</dbReference>
<feature type="binding site" evidence="5">
    <location>
        <position position="142"/>
    </location>
    <ligand>
        <name>substrate</name>
    </ligand>
</feature>
<evidence type="ECO:0000313" key="7">
    <source>
        <dbReference type="Proteomes" id="UP000095463"/>
    </source>
</evidence>
<dbReference type="Proteomes" id="UP000095463">
    <property type="component" value="Unassembled WGS sequence"/>
</dbReference>
<gene>
    <name evidence="5" type="primary">ppa</name>
    <name evidence="6" type="ORF">VW23_027680</name>
</gene>
<comment type="catalytic activity">
    <reaction evidence="5">
        <text>diphosphate + H2O = 2 phosphate + H(+)</text>
        <dbReference type="Rhea" id="RHEA:24576"/>
        <dbReference type="ChEBI" id="CHEBI:15377"/>
        <dbReference type="ChEBI" id="CHEBI:15378"/>
        <dbReference type="ChEBI" id="CHEBI:33019"/>
        <dbReference type="ChEBI" id="CHEBI:43474"/>
        <dbReference type="EC" id="3.6.1.1"/>
    </reaction>
</comment>
<comment type="similarity">
    <text evidence="5">Belongs to the PPase family.</text>
</comment>
<dbReference type="InterPro" id="IPR008162">
    <property type="entry name" value="Pyrophosphatase"/>
</dbReference>
<sequence length="177" mass="19740">MNIDAIPIGKNPPDDLNVIIEVPLGGEPIKYEIDKASGALFVDRFLYTPMRYPGNYGFVPHTLCGDGDPLDVIVMNSRPLVPGAVVRCRPFGVLFMEDDGGKDEKILAVPVSKLTKMYDGINDITDMQPIQLERVKHFFTHYKDLEPGKWAKIEKLGGVDDARQVILESIERAKAEK</sequence>
<dbReference type="PANTHER" id="PTHR10286">
    <property type="entry name" value="INORGANIC PYROPHOSPHATASE"/>
    <property type="match status" value="1"/>
</dbReference>
<dbReference type="GO" id="GO:0005737">
    <property type="term" value="C:cytoplasm"/>
    <property type="evidence" value="ECO:0007669"/>
    <property type="project" value="UniProtKB-SubCell"/>
</dbReference>
<evidence type="ECO:0000256" key="3">
    <source>
        <dbReference type="ARBA" id="ARBA00022801"/>
    </source>
</evidence>
<keyword evidence="2 5" id="KW-0479">Metal-binding</keyword>
<evidence type="ECO:0000313" key="6">
    <source>
        <dbReference type="EMBL" id="OEO28975.1"/>
    </source>
</evidence>
<comment type="subcellular location">
    <subcellularLocation>
        <location evidence="5">Cytoplasm</location>
    </subcellularLocation>
</comment>
<keyword evidence="7" id="KW-1185">Reference proteome</keyword>
<keyword evidence="3 5" id="KW-0378">Hydrolase</keyword>
<evidence type="ECO:0000256" key="4">
    <source>
        <dbReference type="ARBA" id="ARBA00022842"/>
    </source>
</evidence>
<dbReference type="SUPFAM" id="SSF50324">
    <property type="entry name" value="Inorganic pyrophosphatase"/>
    <property type="match status" value="1"/>
</dbReference>
<comment type="subunit">
    <text evidence="5">Homohexamer.</text>
</comment>
<feature type="binding site" evidence="5">
    <location>
        <position position="71"/>
    </location>
    <ligand>
        <name>Mg(2+)</name>
        <dbReference type="ChEBI" id="CHEBI:18420"/>
        <label>2</label>
    </ligand>
</feature>
<proteinExistence type="inferred from homology"/>
<dbReference type="HAMAP" id="MF_00209">
    <property type="entry name" value="Inorganic_PPase"/>
    <property type="match status" value="1"/>
</dbReference>
<organism evidence="6 7">
    <name type="scientific">Devosia insulae DS-56</name>
    <dbReference type="NCBI Taxonomy" id="1116389"/>
    <lineage>
        <taxon>Bacteria</taxon>
        <taxon>Pseudomonadati</taxon>
        <taxon>Pseudomonadota</taxon>
        <taxon>Alphaproteobacteria</taxon>
        <taxon>Hyphomicrobiales</taxon>
        <taxon>Devosiaceae</taxon>
        <taxon>Devosia</taxon>
    </lineage>
</organism>
<evidence type="ECO:0000256" key="1">
    <source>
        <dbReference type="ARBA" id="ARBA00001946"/>
    </source>
</evidence>
<dbReference type="Pfam" id="PF00719">
    <property type="entry name" value="Pyrophosphatase"/>
    <property type="match status" value="1"/>
</dbReference>
<dbReference type="EMBL" id="LAJE02000343">
    <property type="protein sequence ID" value="OEO28975.1"/>
    <property type="molecule type" value="Genomic_DNA"/>
</dbReference>
<dbReference type="OrthoDB" id="5187599at2"/>
<dbReference type="InterPro" id="IPR036649">
    <property type="entry name" value="Pyrophosphatase_sf"/>
</dbReference>
<dbReference type="NCBIfam" id="NF002317">
    <property type="entry name" value="PRK01250.1"/>
    <property type="match status" value="1"/>
</dbReference>
<dbReference type="EC" id="3.6.1.1" evidence="5"/>
<name>A0A1E5XK68_9HYPH</name>
<dbReference type="GO" id="GO:0004427">
    <property type="term" value="F:inorganic diphosphate phosphatase activity"/>
    <property type="evidence" value="ECO:0007669"/>
    <property type="project" value="UniProtKB-UniRule"/>
</dbReference>
<feature type="binding site" evidence="5">
    <location>
        <position position="56"/>
    </location>
    <ligand>
        <name>substrate</name>
    </ligand>
</feature>
<comment type="caution">
    <text evidence="6">The sequence shown here is derived from an EMBL/GenBank/DDBJ whole genome shotgun (WGS) entry which is preliminary data.</text>
</comment>
<reference evidence="6 7" key="1">
    <citation type="journal article" date="2015" name="Genome Announc.">
        <title>Genome Assemblies of Three Soil-Associated Devosia species: D. insulae, D. limi, and D. soli.</title>
        <authorList>
            <person name="Hassan Y.I."/>
            <person name="Lepp D."/>
            <person name="Zhou T."/>
        </authorList>
    </citation>
    <scope>NUCLEOTIDE SEQUENCE [LARGE SCALE GENOMIC DNA]</scope>
    <source>
        <strain evidence="6 7">DS-56</strain>
    </source>
</reference>
<comment type="function">
    <text evidence="5">Catalyzes the hydrolysis of inorganic pyrophosphate (PPi) forming two phosphate ions.</text>
</comment>
<keyword evidence="4 5" id="KW-0460">Magnesium</keyword>
<feature type="binding site" evidence="5">
    <location>
        <position position="103"/>
    </location>
    <ligand>
        <name>Mg(2+)</name>
        <dbReference type="ChEBI" id="CHEBI:18420"/>
        <label>1</label>
    </ligand>
</feature>
<feature type="binding site" evidence="5">
    <location>
        <position position="30"/>
    </location>
    <ligand>
        <name>substrate</name>
    </ligand>
</feature>
<dbReference type="RefSeq" id="WP_055874708.1">
    <property type="nucleotide sequence ID" value="NZ_LAJE02000343.1"/>
</dbReference>
<feature type="binding site" evidence="5">
    <location>
        <position position="71"/>
    </location>
    <ligand>
        <name>Mg(2+)</name>
        <dbReference type="ChEBI" id="CHEBI:18420"/>
        <label>1</label>
    </ligand>
</feature>
<evidence type="ECO:0000256" key="5">
    <source>
        <dbReference type="HAMAP-Rule" id="MF_00209"/>
    </source>
</evidence>
<dbReference type="AlphaFoldDB" id="A0A1E5XK68"/>